<accession>A0A9R1WQQ0</accession>
<protein>
    <submittedName>
        <fullName evidence="1">Uncharacterized protein</fullName>
    </submittedName>
</protein>
<organism evidence="1 2">
    <name type="scientific">Lactuca sativa</name>
    <name type="common">Garden lettuce</name>
    <dbReference type="NCBI Taxonomy" id="4236"/>
    <lineage>
        <taxon>Eukaryota</taxon>
        <taxon>Viridiplantae</taxon>
        <taxon>Streptophyta</taxon>
        <taxon>Embryophyta</taxon>
        <taxon>Tracheophyta</taxon>
        <taxon>Spermatophyta</taxon>
        <taxon>Magnoliopsida</taxon>
        <taxon>eudicotyledons</taxon>
        <taxon>Gunneridae</taxon>
        <taxon>Pentapetalae</taxon>
        <taxon>asterids</taxon>
        <taxon>campanulids</taxon>
        <taxon>Asterales</taxon>
        <taxon>Asteraceae</taxon>
        <taxon>Cichorioideae</taxon>
        <taxon>Cichorieae</taxon>
        <taxon>Lactucinae</taxon>
        <taxon>Lactuca</taxon>
    </lineage>
</organism>
<gene>
    <name evidence="1" type="ORF">LSAT_V11C100039890</name>
</gene>
<dbReference type="Proteomes" id="UP000235145">
    <property type="component" value="Unassembled WGS sequence"/>
</dbReference>
<dbReference type="AlphaFoldDB" id="A0A9R1WQQ0"/>
<comment type="caution">
    <text evidence="1">The sequence shown here is derived from an EMBL/GenBank/DDBJ whole genome shotgun (WGS) entry which is preliminary data.</text>
</comment>
<name>A0A9R1WQQ0_LACSA</name>
<dbReference type="EMBL" id="NBSK02000001">
    <property type="protein sequence ID" value="KAJ0228598.1"/>
    <property type="molecule type" value="Genomic_DNA"/>
</dbReference>
<evidence type="ECO:0000313" key="1">
    <source>
        <dbReference type="EMBL" id="KAJ0228598.1"/>
    </source>
</evidence>
<sequence length="84" mass="9911">MCEREYHIGCLRAHKKMDLKVCFHFEGIRTGITNSDVKWIVFLGKDISNDNNSIPKNIFVRKKRKWCFMVELLFKMVLFQGGVT</sequence>
<keyword evidence="2" id="KW-1185">Reference proteome</keyword>
<evidence type="ECO:0000313" key="2">
    <source>
        <dbReference type="Proteomes" id="UP000235145"/>
    </source>
</evidence>
<reference evidence="1 2" key="1">
    <citation type="journal article" date="2017" name="Nat. Commun.">
        <title>Genome assembly with in vitro proximity ligation data and whole-genome triplication in lettuce.</title>
        <authorList>
            <person name="Reyes-Chin-Wo S."/>
            <person name="Wang Z."/>
            <person name="Yang X."/>
            <person name="Kozik A."/>
            <person name="Arikit S."/>
            <person name="Song C."/>
            <person name="Xia L."/>
            <person name="Froenicke L."/>
            <person name="Lavelle D.O."/>
            <person name="Truco M.J."/>
            <person name="Xia R."/>
            <person name="Zhu S."/>
            <person name="Xu C."/>
            <person name="Xu H."/>
            <person name="Xu X."/>
            <person name="Cox K."/>
            <person name="Korf I."/>
            <person name="Meyers B.C."/>
            <person name="Michelmore R.W."/>
        </authorList>
    </citation>
    <scope>NUCLEOTIDE SEQUENCE [LARGE SCALE GENOMIC DNA]</scope>
    <source>
        <strain evidence="2">cv. Salinas</strain>
        <tissue evidence="1">Seedlings</tissue>
    </source>
</reference>
<proteinExistence type="predicted"/>